<protein>
    <submittedName>
        <fullName evidence="1">Uncharacterized protein</fullName>
    </submittedName>
</protein>
<organism evidence="1 2">
    <name type="scientific">Dermacentor silvarum</name>
    <name type="common">Tick</name>
    <dbReference type="NCBI Taxonomy" id="543639"/>
    <lineage>
        <taxon>Eukaryota</taxon>
        <taxon>Metazoa</taxon>
        <taxon>Ecdysozoa</taxon>
        <taxon>Arthropoda</taxon>
        <taxon>Chelicerata</taxon>
        <taxon>Arachnida</taxon>
        <taxon>Acari</taxon>
        <taxon>Parasitiformes</taxon>
        <taxon>Ixodida</taxon>
        <taxon>Ixodoidea</taxon>
        <taxon>Ixodidae</taxon>
        <taxon>Rhipicephalinae</taxon>
        <taxon>Dermacentor</taxon>
    </lineage>
</organism>
<comment type="caution">
    <text evidence="1">The sequence shown here is derived from an EMBL/GenBank/DDBJ whole genome shotgun (WGS) entry which is preliminary data.</text>
</comment>
<proteinExistence type="predicted"/>
<keyword evidence="2" id="KW-1185">Reference proteome</keyword>
<accession>A0ACB8D8X1</accession>
<evidence type="ECO:0000313" key="2">
    <source>
        <dbReference type="Proteomes" id="UP000821865"/>
    </source>
</evidence>
<dbReference type="EMBL" id="CM023472">
    <property type="protein sequence ID" value="KAH7960843.1"/>
    <property type="molecule type" value="Genomic_DNA"/>
</dbReference>
<evidence type="ECO:0000313" key="1">
    <source>
        <dbReference type="EMBL" id="KAH7960843.1"/>
    </source>
</evidence>
<sequence>MCRFSPGFSSIRTQQDSPITGRSHSGLGLTTSTPVAGGGGAAKLNTARSVSAPLRESMQPIEIDGEDFREDDANDGAWNLVQRKSTGRKKTDAFEFLNRPRIAQDGGRVGAKSGRRIPALRRKVFAASRMPELPEEHQKIIVRPRNGLDLRKASHYGVSTAIFRAAGISSMEAETDVVCPNVVQNIVVVCTEKESNAKKLLRIKSILVNGKEHEVNVYAAAGDGFVKGVLRNVEPGISEVDLNALIVNRRNPLARQANHIKETGSVIVLFDGDEVPDYVRVGQTLYRCYLYKKQIESNPMDFPQLMPSGAAMTQQGWVQPFTVGGSPILPATATWADRPSPPETTRARQQHLQKEESAAPKSQVSGGSLQEQKRESEELENIKEEHAQLRELVGEMRKEMAELRAAISAQRQERDQASMVGRKRRAIGETPEPDGFEAFQQQISQTLARISEAITRIGTDIQIPRPVPVGRKTRDCAGGSLFRMGQNKTILGEFLSFCYDASAPARILSKWLPHLLKHCAFACMRSLSLQCQRVFRDRTKPLDVYGDEKLLKWFRFDRKASLSSPACDSTLNHVRDAV</sequence>
<gene>
    <name evidence="1" type="ORF">HPB49_023895</name>
</gene>
<reference evidence="1" key="1">
    <citation type="submission" date="2020-05" db="EMBL/GenBank/DDBJ databases">
        <title>Large-scale comparative analyses of tick genomes elucidate their genetic diversity and vector capacities.</title>
        <authorList>
            <person name="Jia N."/>
            <person name="Wang J."/>
            <person name="Shi W."/>
            <person name="Du L."/>
            <person name="Sun Y."/>
            <person name="Zhan W."/>
            <person name="Jiang J."/>
            <person name="Wang Q."/>
            <person name="Zhang B."/>
            <person name="Ji P."/>
            <person name="Sakyi L.B."/>
            <person name="Cui X."/>
            <person name="Yuan T."/>
            <person name="Jiang B."/>
            <person name="Yang W."/>
            <person name="Lam T.T.-Y."/>
            <person name="Chang Q."/>
            <person name="Ding S."/>
            <person name="Wang X."/>
            <person name="Zhu J."/>
            <person name="Ruan X."/>
            <person name="Zhao L."/>
            <person name="Wei J."/>
            <person name="Que T."/>
            <person name="Du C."/>
            <person name="Cheng J."/>
            <person name="Dai P."/>
            <person name="Han X."/>
            <person name="Huang E."/>
            <person name="Gao Y."/>
            <person name="Liu J."/>
            <person name="Shao H."/>
            <person name="Ye R."/>
            <person name="Li L."/>
            <person name="Wei W."/>
            <person name="Wang X."/>
            <person name="Wang C."/>
            <person name="Yang T."/>
            <person name="Huo Q."/>
            <person name="Li W."/>
            <person name="Guo W."/>
            <person name="Chen H."/>
            <person name="Zhou L."/>
            <person name="Ni X."/>
            <person name="Tian J."/>
            <person name="Zhou Y."/>
            <person name="Sheng Y."/>
            <person name="Liu T."/>
            <person name="Pan Y."/>
            <person name="Xia L."/>
            <person name="Li J."/>
            <person name="Zhao F."/>
            <person name="Cao W."/>
        </authorList>
    </citation>
    <scope>NUCLEOTIDE SEQUENCE</scope>
    <source>
        <strain evidence="1">Dsil-2018</strain>
    </source>
</reference>
<dbReference type="Proteomes" id="UP000821865">
    <property type="component" value="Chromosome 3"/>
</dbReference>
<name>A0ACB8D8X1_DERSI</name>